<dbReference type="PROSITE" id="PS00211">
    <property type="entry name" value="ABC_TRANSPORTER_1"/>
    <property type="match status" value="2"/>
</dbReference>
<feature type="transmembrane region" description="Helical" evidence="9">
    <location>
        <begin position="558"/>
        <end position="579"/>
    </location>
</feature>
<feature type="transmembrane region" description="Helical" evidence="9">
    <location>
        <begin position="1254"/>
        <end position="1273"/>
    </location>
</feature>
<keyword evidence="8 9" id="KW-0472">Membrane</keyword>
<dbReference type="InterPro" id="IPR003439">
    <property type="entry name" value="ABC_transporter-like_ATP-bd"/>
</dbReference>
<dbReference type="InterPro" id="IPR036640">
    <property type="entry name" value="ABC1_TM_sf"/>
</dbReference>
<evidence type="ECO:0000256" key="3">
    <source>
        <dbReference type="ARBA" id="ARBA00022692"/>
    </source>
</evidence>
<evidence type="ECO:0000256" key="9">
    <source>
        <dbReference type="SAM" id="Phobius"/>
    </source>
</evidence>
<dbReference type="PROSITE" id="PS50893">
    <property type="entry name" value="ABC_TRANSPORTER_2"/>
    <property type="match status" value="2"/>
</dbReference>
<dbReference type="SUPFAM" id="SSF90123">
    <property type="entry name" value="ABC transporter transmembrane region"/>
    <property type="match status" value="2"/>
</dbReference>
<feature type="transmembrane region" description="Helical" evidence="9">
    <location>
        <begin position="1061"/>
        <end position="1085"/>
    </location>
</feature>
<feature type="domain" description="ABC transmembrane type-1" evidence="11">
    <location>
        <begin position="1048"/>
        <end position="1302"/>
    </location>
</feature>
<evidence type="ECO:0000256" key="8">
    <source>
        <dbReference type="ARBA" id="ARBA00023136"/>
    </source>
</evidence>
<dbReference type="Gene3D" id="3.40.50.300">
    <property type="entry name" value="P-loop containing nucleotide triphosphate hydrolases"/>
    <property type="match status" value="2"/>
</dbReference>
<reference evidence="12 13" key="1">
    <citation type="submission" date="2021-02" db="EMBL/GenBank/DDBJ databases">
        <title>Variation within the Batrachochytrium salamandrivorans European outbreak.</title>
        <authorList>
            <person name="Kelly M."/>
            <person name="Pasmans F."/>
            <person name="Shea T.P."/>
            <person name="Munoz J.F."/>
            <person name="Carranza S."/>
            <person name="Cuomo C.A."/>
            <person name="Martel A."/>
        </authorList>
    </citation>
    <scope>NUCLEOTIDE SEQUENCE [LARGE SCALE GENOMIC DNA]</scope>
    <source>
        <strain evidence="12 13">AMFP18/2</strain>
    </source>
</reference>
<accession>A0ABQ8ESY1</accession>
<dbReference type="PROSITE" id="PS50929">
    <property type="entry name" value="ABC_TM1F"/>
    <property type="match status" value="2"/>
</dbReference>
<feature type="domain" description="ABC transmembrane type-1" evidence="11">
    <location>
        <begin position="325"/>
        <end position="614"/>
    </location>
</feature>
<evidence type="ECO:0000256" key="7">
    <source>
        <dbReference type="ARBA" id="ARBA00022989"/>
    </source>
</evidence>
<dbReference type="Pfam" id="PF00005">
    <property type="entry name" value="ABC_tran"/>
    <property type="match status" value="2"/>
</dbReference>
<name>A0ABQ8ESY1_9FUNG</name>
<feature type="transmembrane region" description="Helical" evidence="9">
    <location>
        <begin position="361"/>
        <end position="378"/>
    </location>
</feature>
<evidence type="ECO:0000259" key="10">
    <source>
        <dbReference type="PROSITE" id="PS50893"/>
    </source>
</evidence>
<keyword evidence="4" id="KW-0677">Repeat</keyword>
<feature type="transmembrane region" description="Helical" evidence="9">
    <location>
        <begin position="313"/>
        <end position="341"/>
    </location>
</feature>
<dbReference type="InterPro" id="IPR003593">
    <property type="entry name" value="AAA+_ATPase"/>
</dbReference>
<organism evidence="12 13">
    <name type="scientific">Batrachochytrium salamandrivorans</name>
    <dbReference type="NCBI Taxonomy" id="1357716"/>
    <lineage>
        <taxon>Eukaryota</taxon>
        <taxon>Fungi</taxon>
        <taxon>Fungi incertae sedis</taxon>
        <taxon>Chytridiomycota</taxon>
        <taxon>Chytridiomycota incertae sedis</taxon>
        <taxon>Chytridiomycetes</taxon>
        <taxon>Rhizophydiales</taxon>
        <taxon>Rhizophydiales incertae sedis</taxon>
        <taxon>Batrachochytrium</taxon>
    </lineage>
</organism>
<comment type="caution">
    <text evidence="12">The sequence shown here is derived from an EMBL/GenBank/DDBJ whole genome shotgun (WGS) entry which is preliminary data.</text>
</comment>
<dbReference type="SMART" id="SM00382">
    <property type="entry name" value="AAA"/>
    <property type="match status" value="2"/>
</dbReference>
<sequence length="1642" mass="180737">MLLLSWTDWLTLTRSFYGQQLIIDGLLPLSVILLVLCSAVYQVGSRHLYYERIPDSNIGNSAGFTAVDSALGPENSSALKAELSIHRSEHRSKVAKFVILGLLFIQVVLSAWIFYDCLQTSATFSRAVVNYPGQALLIVTWLIALVMYSLAAGVDSYIPTSTASSHPLGAPVYTGLLWLAFTRLVSVPIDIRLVWIVCEAHPTTVSYCSSKDITATIAGFAITLIVYASLKTLRNEHRLRVWLTTNDKSPKETNASIWSRITFSWMDDVISLGFDRPLDLDDLNHLIPQDRSDFIITAYEGCCNANRSLIGNLAVFFAPSLAIQAVFSLVTAFATLASPYFLRKIIIFTENPASVSHPSVAVFYALAIFTFTFIRSVCDGQMYFIGRRIGLRIRSIVIMLVYDKSLRPASHPDLHIDGSTQELGASSGKIVNLMSSDAFKILEVASYFMYLWMTPLEVILCILFLVIIAGAPGLAGVAVMVVMIPLGGVIGRLVSRLQKRLMESTDMRINAINELLQGIRVIKFFAWEPRFFSKIEQLRENELSALWSYVVTAASSRVIWTATPVLVSFLTFVSMTWLAGRDLDASTAFTALSLFNVLRMPLQTFPDIIVKLMEALVSVRRIENYLKEPEIASSVDVRVGLSETVQFTGDASFSWYSTQAAATRPVSHLKKLTLQFPKGALSVVYGPTGCGKSSLLMAILGEMHLNSGGGGGVHLGPLQRGTTHLPIAFASQQVWLQNATIRENICFGTPFDSDRYQATLIACSLVKDLDNMDGGDLTEVGEKGVNLSGGQKARISLARAVYSTSPVVLLDDPLSAVDAPTARHIFDKCICGPLLAGRTRILVTHAKALCAPKADFVVRLSMGSVRNAAMSPSRNPPLSEGPELSTTEPIFPVKQIDTMPPPSNHQQKQHADVLPSVTVEDAVSSSTVKRITIEEARSSGSVPFRTYWVYLSSAGGPVFVLFVVLTYILAQGLMISTDLWLKTWVSAYHTPNYATDLSSFSSLKGTLIQSSGTQWIVDDASLLITKSLFYSMDLNHTRVAETSPRTIITQWLGTSQSLVDLPFYIGIYALLGTLAIIAVLFRVWIIARGSLHASRALHNRLVMKLLRAPVQFFEKTPVGRILNRVSKDMKDIDQEVAFFTGDFFGNCISATGILCLILYATPRAIFSVFPVLLVYLVIGKQYIRSSRELKRLDSTTRSPIFSHFGETISGASTIRAYAAQDRFVKETHRRIDENNLAFFNLWVSNRWLGIRVDFSGSLITLASALASVLAVLFDYGINPGLAGLSISYALLFTDSLLWVIRMHALMEMEINAVERVGEYLQIEEEAPATIPGTCLDPLWPKNGHIRVENLSLRYSPESDPVLSNVTFECHAGEKVAVVGRTGAGKTTLSLAFFRFLEFDTGSITIDGVDISSMGLHDLRSCLTVIPQDPVLFSGTLRSNLDPFSEHTDAEIWSCLNHSHFIESLRQESLSTSSSVSSLAKRGSQGHLVLPRESGIHQTASSSVESFRNHESTAQSISIDSPVCEGGTNFSQGQRQLLCLARALLRRSRVVLLDEATASVDHDTDLRIQLTIRNEFRKATLLCIAHRLRTIIDYDKVLVLDKGRVAQFASPHELLSDHDGIFYAMCAETGELDELKAAAAKHG</sequence>
<dbReference type="InterPro" id="IPR027417">
    <property type="entry name" value="P-loop_NTPase"/>
</dbReference>
<feature type="domain" description="ABC transporter" evidence="10">
    <location>
        <begin position="645"/>
        <end position="887"/>
    </location>
</feature>
<evidence type="ECO:0000256" key="5">
    <source>
        <dbReference type="ARBA" id="ARBA00022741"/>
    </source>
</evidence>
<evidence type="ECO:0000313" key="13">
    <source>
        <dbReference type="Proteomes" id="UP001648503"/>
    </source>
</evidence>
<feature type="transmembrane region" description="Helical" evidence="9">
    <location>
        <begin position="947"/>
        <end position="970"/>
    </location>
</feature>
<dbReference type="CDD" id="cd03250">
    <property type="entry name" value="ABCC_MRP_domain1"/>
    <property type="match status" value="1"/>
</dbReference>
<dbReference type="InterPro" id="IPR011527">
    <property type="entry name" value="ABC1_TM_dom"/>
</dbReference>
<dbReference type="PANTHER" id="PTHR24223">
    <property type="entry name" value="ATP-BINDING CASSETTE SUB-FAMILY C"/>
    <property type="match status" value="1"/>
</dbReference>
<feature type="transmembrane region" description="Helical" evidence="9">
    <location>
        <begin position="1279"/>
        <end position="1300"/>
    </location>
</feature>
<feature type="transmembrane region" description="Helical" evidence="9">
    <location>
        <begin position="213"/>
        <end position="230"/>
    </location>
</feature>
<keyword evidence="2" id="KW-0813">Transport</keyword>
<dbReference type="Proteomes" id="UP001648503">
    <property type="component" value="Unassembled WGS sequence"/>
</dbReference>
<feature type="transmembrane region" description="Helical" evidence="9">
    <location>
        <begin position="94"/>
        <end position="115"/>
    </location>
</feature>
<evidence type="ECO:0000256" key="4">
    <source>
        <dbReference type="ARBA" id="ARBA00022737"/>
    </source>
</evidence>
<keyword evidence="3 9" id="KW-0812">Transmembrane</keyword>
<dbReference type="EMBL" id="JAFCIX010000576">
    <property type="protein sequence ID" value="KAH6586092.1"/>
    <property type="molecule type" value="Genomic_DNA"/>
</dbReference>
<feature type="transmembrane region" description="Helical" evidence="9">
    <location>
        <begin position="170"/>
        <end position="193"/>
    </location>
</feature>
<evidence type="ECO:0000256" key="2">
    <source>
        <dbReference type="ARBA" id="ARBA00022448"/>
    </source>
</evidence>
<evidence type="ECO:0000313" key="12">
    <source>
        <dbReference type="EMBL" id="KAH6586092.1"/>
    </source>
</evidence>
<keyword evidence="13" id="KW-1185">Reference proteome</keyword>
<feature type="transmembrane region" description="Helical" evidence="9">
    <location>
        <begin position="1165"/>
        <end position="1183"/>
    </location>
</feature>
<protein>
    <submittedName>
        <fullName evidence="12">Uncharacterized protein</fullName>
    </submittedName>
</protein>
<dbReference type="Pfam" id="PF00664">
    <property type="entry name" value="ABC_membrane"/>
    <property type="match status" value="2"/>
</dbReference>
<dbReference type="SUPFAM" id="SSF52540">
    <property type="entry name" value="P-loop containing nucleoside triphosphate hydrolases"/>
    <property type="match status" value="2"/>
</dbReference>
<dbReference type="Gene3D" id="1.20.1560.10">
    <property type="entry name" value="ABC transporter type 1, transmembrane domain"/>
    <property type="match status" value="2"/>
</dbReference>
<dbReference type="CDD" id="cd18604">
    <property type="entry name" value="ABC_6TM_VMR1_D2_like"/>
    <property type="match status" value="1"/>
</dbReference>
<dbReference type="CDD" id="cd18596">
    <property type="entry name" value="ABC_6TM_VMR1_D1_like"/>
    <property type="match status" value="1"/>
</dbReference>
<keyword evidence="6" id="KW-0067">ATP-binding</keyword>
<feature type="transmembrane region" description="Helical" evidence="9">
    <location>
        <begin position="20"/>
        <end position="43"/>
    </location>
</feature>
<dbReference type="CDD" id="cd03244">
    <property type="entry name" value="ABCC_MRP_domain2"/>
    <property type="match status" value="1"/>
</dbReference>
<dbReference type="InterPro" id="IPR050173">
    <property type="entry name" value="ABC_transporter_C-like"/>
</dbReference>
<keyword evidence="7 9" id="KW-1133">Transmembrane helix</keyword>
<evidence type="ECO:0000256" key="6">
    <source>
        <dbReference type="ARBA" id="ARBA00022840"/>
    </source>
</evidence>
<dbReference type="InterPro" id="IPR017871">
    <property type="entry name" value="ABC_transporter-like_CS"/>
</dbReference>
<feature type="transmembrane region" description="Helical" evidence="9">
    <location>
        <begin position="1136"/>
        <end position="1159"/>
    </location>
</feature>
<keyword evidence="5" id="KW-0547">Nucleotide-binding</keyword>
<comment type="subcellular location">
    <subcellularLocation>
        <location evidence="1">Membrane</location>
    </subcellularLocation>
</comment>
<evidence type="ECO:0000256" key="1">
    <source>
        <dbReference type="ARBA" id="ARBA00004370"/>
    </source>
</evidence>
<feature type="transmembrane region" description="Helical" evidence="9">
    <location>
        <begin position="447"/>
        <end position="468"/>
    </location>
</feature>
<feature type="transmembrane region" description="Helical" evidence="9">
    <location>
        <begin position="135"/>
        <end position="158"/>
    </location>
</feature>
<dbReference type="PANTHER" id="PTHR24223:SF353">
    <property type="entry name" value="ABC TRANSPORTER ATP-BINDING PROTEIN_PERMEASE VMR1-RELATED"/>
    <property type="match status" value="1"/>
</dbReference>
<evidence type="ECO:0000259" key="11">
    <source>
        <dbReference type="PROSITE" id="PS50929"/>
    </source>
</evidence>
<proteinExistence type="predicted"/>
<gene>
    <name evidence="12" type="ORF">BASA50_000797</name>
</gene>
<feature type="domain" description="ABC transporter" evidence="10">
    <location>
        <begin position="1345"/>
        <end position="1626"/>
    </location>
</feature>
<feature type="transmembrane region" description="Helical" evidence="9">
    <location>
        <begin position="474"/>
        <end position="494"/>
    </location>
</feature>